<dbReference type="Gene3D" id="1.10.10.60">
    <property type="entry name" value="Homeodomain-like"/>
    <property type="match status" value="2"/>
</dbReference>
<dbReference type="Pfam" id="PF12833">
    <property type="entry name" value="HTH_18"/>
    <property type="match status" value="1"/>
</dbReference>
<reference evidence="5" key="2">
    <citation type="submission" date="2018-07" db="EMBL/GenBank/DDBJ databases">
        <authorList>
            <consortium name="NCBI Pathogen Detection Project"/>
        </authorList>
    </citation>
    <scope>NUCLEOTIDE SEQUENCE</scope>
    <source>
        <strain evidence="5">13-1325</strain>
    </source>
</reference>
<dbReference type="InterPro" id="IPR018060">
    <property type="entry name" value="HTH_AraC"/>
</dbReference>
<dbReference type="SUPFAM" id="SSF46689">
    <property type="entry name" value="Homeodomain-like"/>
    <property type="match status" value="1"/>
</dbReference>
<reference evidence="5" key="1">
    <citation type="journal article" date="2018" name="Genome Biol.">
        <title>SKESA: strategic k-mer extension for scrupulous assemblies.</title>
        <authorList>
            <person name="Souvorov A."/>
            <person name="Agarwala R."/>
            <person name="Lipman D.J."/>
        </authorList>
    </citation>
    <scope>NUCLEOTIDE SEQUENCE</scope>
    <source>
        <strain evidence="5">13-1325</strain>
    </source>
</reference>
<keyword evidence="3" id="KW-0804">Transcription</keyword>
<feature type="domain" description="HTH araC/xylS-type" evidence="4">
    <location>
        <begin position="1"/>
        <end position="80"/>
    </location>
</feature>
<dbReference type="SUPFAM" id="SSF55136">
    <property type="entry name" value="Probable bacterial effector-binding domain"/>
    <property type="match status" value="1"/>
</dbReference>
<dbReference type="InterPro" id="IPR009057">
    <property type="entry name" value="Homeodomain-like_sf"/>
</dbReference>
<dbReference type="Gene3D" id="3.20.80.10">
    <property type="entry name" value="Regulatory factor, effector binding domain"/>
    <property type="match status" value="1"/>
</dbReference>
<dbReference type="PRINTS" id="PR00032">
    <property type="entry name" value="HTHARAC"/>
</dbReference>
<gene>
    <name evidence="5" type="ORF">G4A15_002990</name>
</gene>
<comment type="caution">
    <text evidence="5">The sequence shown here is derived from an EMBL/GenBank/DDBJ whole genome shotgun (WGS) entry which is preliminary data.</text>
</comment>
<name>A0A730EHH5_SALON</name>
<dbReference type="InterPro" id="IPR050959">
    <property type="entry name" value="MarA-like"/>
</dbReference>
<dbReference type="SMART" id="SM00342">
    <property type="entry name" value="HTH_ARAC"/>
    <property type="match status" value="1"/>
</dbReference>
<dbReference type="PANTHER" id="PTHR47504:SF5">
    <property type="entry name" value="RIGHT ORIGIN-BINDING PROTEIN"/>
    <property type="match status" value="1"/>
</dbReference>
<dbReference type="InterPro" id="IPR020449">
    <property type="entry name" value="Tscrpt_reg_AraC-type_HTH"/>
</dbReference>
<evidence type="ECO:0000313" key="5">
    <source>
        <dbReference type="EMBL" id="HAE3748505.1"/>
    </source>
</evidence>
<proteinExistence type="predicted"/>
<dbReference type="GO" id="GO:0043565">
    <property type="term" value="F:sequence-specific DNA binding"/>
    <property type="evidence" value="ECO:0007669"/>
    <property type="project" value="InterPro"/>
</dbReference>
<organism evidence="5">
    <name type="scientific">Salmonella oranienberg</name>
    <dbReference type="NCBI Taxonomy" id="28147"/>
    <lineage>
        <taxon>Bacteria</taxon>
        <taxon>Pseudomonadati</taxon>
        <taxon>Pseudomonadota</taxon>
        <taxon>Gammaproteobacteria</taxon>
        <taxon>Enterobacterales</taxon>
        <taxon>Enterobacteriaceae</taxon>
        <taxon>Salmonella</taxon>
    </lineage>
</organism>
<keyword evidence="2" id="KW-0238">DNA-binding</keyword>
<protein>
    <submittedName>
        <fullName evidence="5">Helix-turn-helix transcriptional regulator</fullName>
    </submittedName>
</protein>
<dbReference type="PROSITE" id="PS01124">
    <property type="entry name" value="HTH_ARAC_FAMILY_2"/>
    <property type="match status" value="1"/>
</dbReference>
<dbReference type="InterPro" id="IPR011256">
    <property type="entry name" value="Reg_factor_effector_dom_sf"/>
</dbReference>
<evidence type="ECO:0000256" key="2">
    <source>
        <dbReference type="ARBA" id="ARBA00023125"/>
    </source>
</evidence>
<evidence type="ECO:0000256" key="3">
    <source>
        <dbReference type="ARBA" id="ARBA00023163"/>
    </source>
</evidence>
<dbReference type="AlphaFoldDB" id="A0A730EHH5"/>
<dbReference type="PANTHER" id="PTHR47504">
    <property type="entry name" value="RIGHT ORIGIN-BINDING PROTEIN"/>
    <property type="match status" value="1"/>
</dbReference>
<dbReference type="GO" id="GO:0003700">
    <property type="term" value="F:DNA-binding transcription factor activity"/>
    <property type="evidence" value="ECO:0007669"/>
    <property type="project" value="InterPro"/>
</dbReference>
<keyword evidence="1" id="KW-0805">Transcription regulation</keyword>
<sequence length="259" mass="29769">MAHVTGYSSRHLYSKFKEETGVTLTDYIRLRKLTLASFMLRRSGRTVTDIVFMYGFDSIQHFSRIFKSHFGISPRAFRNADSWNMNLFFPSAIVTEFSYTTKICNINNKAISAYFSDVIDIDYGFNFLLSSNQGKIITAREIADYYMNMFTNIASNKNHFTVLGEVVPVKGLDVRITTYIGQVSSTPSSSTDHIKIPDRKYICFNHIGALPDIIDFHTWAAGHGLRKHQCWLSRGPTFTTFTLIDSYNEFEINYYIPIE</sequence>
<dbReference type="EMBL" id="DAARSK010000013">
    <property type="protein sequence ID" value="HAE3748505.1"/>
    <property type="molecule type" value="Genomic_DNA"/>
</dbReference>
<evidence type="ECO:0000256" key="1">
    <source>
        <dbReference type="ARBA" id="ARBA00023015"/>
    </source>
</evidence>
<accession>A0A730EHH5</accession>
<evidence type="ECO:0000259" key="4">
    <source>
        <dbReference type="PROSITE" id="PS01124"/>
    </source>
</evidence>